<evidence type="ECO:0000256" key="1">
    <source>
        <dbReference type="SAM" id="MobiDB-lite"/>
    </source>
</evidence>
<gene>
    <name evidence="2" type="ORF">SEA_PHABBA_235</name>
</gene>
<proteinExistence type="predicted"/>
<feature type="compositionally biased region" description="Basic and acidic residues" evidence="1">
    <location>
        <begin position="242"/>
        <end position="254"/>
    </location>
</feature>
<feature type="compositionally biased region" description="Polar residues" evidence="1">
    <location>
        <begin position="317"/>
        <end position="326"/>
    </location>
</feature>
<protein>
    <submittedName>
        <fullName evidence="2">Uncharacterized protein</fullName>
    </submittedName>
</protein>
<organism evidence="2 3">
    <name type="scientific">Mycobacterium phage Phabba</name>
    <dbReference type="NCBI Taxonomy" id="2027899"/>
    <lineage>
        <taxon>Viruses</taxon>
        <taxon>Duplodnaviria</taxon>
        <taxon>Heunggongvirae</taxon>
        <taxon>Uroviricota</taxon>
        <taxon>Caudoviricetes</taxon>
        <taxon>Ceeclamvirinae</taxon>
        <taxon>Myrnavirus</taxon>
        <taxon>Myrnavirus phabba</taxon>
        <taxon>Myranavirus phabba</taxon>
    </lineage>
</organism>
<reference evidence="3" key="1">
    <citation type="submission" date="2017-08" db="EMBL/GenBank/DDBJ databases">
        <authorList>
            <person name="de Groot N.N."/>
        </authorList>
    </citation>
    <scope>NUCLEOTIDE SEQUENCE [LARGE SCALE GENOMIC DNA]</scope>
</reference>
<sequence length="350" mass="39258">MAEVPAPSPSTPDGGGRQIALLPDGFIYEVYLAEDLNAEDTHWEARYVDANAALAHVDGTVAFYRVIDGIWWPVATFPSGWYGPYRPVVREDDTEIDVDSPIDEKAYAPEVAWPDQAFDEDLPHELAGQFEDDPIPEPQPDIEQQRMTQAPVLGYLAPPQVDPEAVKAAFADAEKTGLPEFMTLEEFQAQFPTTTAIQDQIKAEEQPKVTNDQTEVKPEEVLEGEYFHKKLKDIWQGQGDDSPEHLTHLDEDGTWKTTPESYEADLDKLRQEIDTEAEALRQADPALQAEHARLKAEHDAEVAAKNTERLYPAAQYMGTTATTAESTQHERPSTLRERMEAIQTEVNRTD</sequence>
<feature type="region of interest" description="Disordered" evidence="1">
    <location>
        <begin position="239"/>
        <end position="258"/>
    </location>
</feature>
<name>A0A249XSP6_9CAUD</name>
<keyword evidence="3" id="KW-1185">Reference proteome</keyword>
<accession>A0A249XSP6</accession>
<evidence type="ECO:0000313" key="2">
    <source>
        <dbReference type="EMBL" id="ASZ74772.1"/>
    </source>
</evidence>
<evidence type="ECO:0000313" key="3">
    <source>
        <dbReference type="Proteomes" id="UP000226037"/>
    </source>
</evidence>
<feature type="compositionally biased region" description="Basic and acidic residues" evidence="1">
    <location>
        <begin position="327"/>
        <end position="336"/>
    </location>
</feature>
<dbReference type="Proteomes" id="UP000226037">
    <property type="component" value="Segment"/>
</dbReference>
<dbReference type="EMBL" id="MF668280">
    <property type="protein sequence ID" value="ASZ74772.1"/>
    <property type="molecule type" value="Genomic_DNA"/>
</dbReference>
<feature type="region of interest" description="Disordered" evidence="1">
    <location>
        <begin position="317"/>
        <end position="336"/>
    </location>
</feature>